<evidence type="ECO:0000313" key="6">
    <source>
        <dbReference type="EMBL" id="PKC56072.1"/>
    </source>
</evidence>
<evidence type="ECO:0000256" key="2">
    <source>
        <dbReference type="ARBA" id="ARBA00009077"/>
    </source>
</evidence>
<evidence type="ECO:0000256" key="1">
    <source>
        <dbReference type="ARBA" id="ARBA00001933"/>
    </source>
</evidence>
<dbReference type="InterPro" id="IPR006235">
    <property type="entry name" value="OAc-hSer/O-AcSer_sulfhydrylase"/>
</dbReference>
<accession>A0A2N0QYC7</accession>
<dbReference type="GO" id="GO:0006535">
    <property type="term" value="P:cysteine biosynthetic process from serine"/>
    <property type="evidence" value="ECO:0007669"/>
    <property type="project" value="TreeGrafter"/>
</dbReference>
<dbReference type="AlphaFoldDB" id="A0A2N0QYC7"/>
<evidence type="ECO:0000313" key="7">
    <source>
        <dbReference type="Proteomes" id="UP000232688"/>
    </source>
</evidence>
<evidence type="ECO:0000256" key="4">
    <source>
        <dbReference type="ARBA" id="ARBA00022898"/>
    </source>
</evidence>
<comment type="similarity">
    <text evidence="2 5">Belongs to the trans-sulfuration enzymes family.</text>
</comment>
<protein>
    <submittedName>
        <fullName evidence="6">Uncharacterized protein</fullName>
    </submittedName>
</protein>
<dbReference type="InterPro" id="IPR015424">
    <property type="entry name" value="PyrdxlP-dep_Trfase"/>
</dbReference>
<dbReference type="GO" id="GO:0071269">
    <property type="term" value="P:L-homocysteine biosynthetic process"/>
    <property type="evidence" value="ECO:0007669"/>
    <property type="project" value="TreeGrafter"/>
</dbReference>
<dbReference type="GO" id="GO:0003961">
    <property type="term" value="F:O-acetylhomoserine aminocarboxypropyltransferase activity"/>
    <property type="evidence" value="ECO:0007669"/>
    <property type="project" value="TreeGrafter"/>
</dbReference>
<dbReference type="VEuPathDB" id="FungiDB:RhiirA1_474552"/>
<evidence type="ECO:0000256" key="5">
    <source>
        <dbReference type="RuleBase" id="RU362118"/>
    </source>
</evidence>
<dbReference type="PANTHER" id="PTHR43797:SF2">
    <property type="entry name" value="HOMOCYSTEINE_CYSTEINE SYNTHASE"/>
    <property type="match status" value="1"/>
</dbReference>
<dbReference type="GO" id="GO:0005737">
    <property type="term" value="C:cytoplasm"/>
    <property type="evidence" value="ECO:0007669"/>
    <property type="project" value="TreeGrafter"/>
</dbReference>
<dbReference type="InterPro" id="IPR015422">
    <property type="entry name" value="PyrdxlP-dep_Trfase_small"/>
</dbReference>
<keyword evidence="4 5" id="KW-0663">Pyridoxal phosphate</keyword>
<reference evidence="6 7" key="2">
    <citation type="submission" date="2017-10" db="EMBL/GenBank/DDBJ databases">
        <title>Genome analyses suggest a sexual origin of heterokaryosis in a supposedly ancient asexual fungus.</title>
        <authorList>
            <person name="Corradi N."/>
            <person name="Sedzielewska K."/>
            <person name="Noel J."/>
            <person name="Charron P."/>
            <person name="Farinelli L."/>
            <person name="Marton T."/>
            <person name="Kruger M."/>
            <person name="Pelin A."/>
            <person name="Brachmann A."/>
            <person name="Corradi N."/>
        </authorList>
    </citation>
    <scope>NUCLEOTIDE SEQUENCE [LARGE SCALE GENOMIC DNA]</scope>
    <source>
        <strain evidence="6 7">A1</strain>
    </source>
</reference>
<dbReference type="GO" id="GO:0004124">
    <property type="term" value="F:cysteine synthase activity"/>
    <property type="evidence" value="ECO:0007669"/>
    <property type="project" value="TreeGrafter"/>
</dbReference>
<organism evidence="6 7">
    <name type="scientific">Rhizophagus irregularis</name>
    <dbReference type="NCBI Taxonomy" id="588596"/>
    <lineage>
        <taxon>Eukaryota</taxon>
        <taxon>Fungi</taxon>
        <taxon>Fungi incertae sedis</taxon>
        <taxon>Mucoromycota</taxon>
        <taxon>Glomeromycotina</taxon>
        <taxon>Glomeromycetes</taxon>
        <taxon>Glomerales</taxon>
        <taxon>Glomeraceae</taxon>
        <taxon>Rhizophagus</taxon>
    </lineage>
</organism>
<dbReference type="InterPro" id="IPR000277">
    <property type="entry name" value="Cys/Met-Metab_PyrdxlP-dep_enz"/>
</dbReference>
<dbReference type="GO" id="GO:0030170">
    <property type="term" value="F:pyridoxal phosphate binding"/>
    <property type="evidence" value="ECO:0007669"/>
    <property type="project" value="InterPro"/>
</dbReference>
<dbReference type="Gene3D" id="3.90.1150.10">
    <property type="entry name" value="Aspartate Aminotransferase, domain 1"/>
    <property type="match status" value="1"/>
</dbReference>
<proteinExistence type="inferred from homology"/>
<dbReference type="PANTHER" id="PTHR43797">
    <property type="entry name" value="HOMOCYSTEINE/CYSTEINE SYNTHASE"/>
    <property type="match status" value="1"/>
</dbReference>
<comment type="caution">
    <text evidence="6">The sequence shown here is derived from an EMBL/GenBank/DDBJ whole genome shotgun (WGS) entry which is preliminary data.</text>
</comment>
<name>A0A2N0QYC7_9GLOM</name>
<dbReference type="VEuPathDB" id="FungiDB:FUN_021702"/>
<keyword evidence="3" id="KW-0808">Transferase</keyword>
<evidence type="ECO:0000256" key="3">
    <source>
        <dbReference type="ARBA" id="ARBA00022679"/>
    </source>
</evidence>
<comment type="cofactor">
    <cofactor evidence="1 5">
        <name>pyridoxal 5'-phosphate</name>
        <dbReference type="ChEBI" id="CHEBI:597326"/>
    </cofactor>
</comment>
<sequence>MLAISGQRMAALEGGSNAILRHRAAQFVAISMIILHLYGELTGDDPELYILNLGVKIPVTVDNTSSTGRYLVKPIEHGADIVHRIGCHGTTIEVSYSGLESHPYHENAKKFMRNGFGCILAYDVAAFIDSALQLASHLANVGDAKTLVIHPASTTHQQLTDEEQLSARVNKEMLRVSIGYEHIDDIKEDFTIAFEKIKEIN</sequence>
<dbReference type="SUPFAM" id="SSF53383">
    <property type="entry name" value="PLP-dependent transferases"/>
    <property type="match status" value="1"/>
</dbReference>
<reference evidence="6 7" key="1">
    <citation type="submission" date="2017-10" db="EMBL/GenBank/DDBJ databases">
        <title>Extensive intraspecific genome diversity in a model arbuscular mycorrhizal fungus.</title>
        <authorList>
            <person name="Chen E.C.H."/>
            <person name="Morin E."/>
            <person name="Baudet D."/>
            <person name="Noel J."/>
            <person name="Ndikumana S."/>
            <person name="Charron P."/>
            <person name="St-Onge C."/>
            <person name="Giorgi J."/>
            <person name="Grigoriev I.V."/>
            <person name="Roux C."/>
            <person name="Martin F.M."/>
            <person name="Corradi N."/>
        </authorList>
    </citation>
    <scope>NUCLEOTIDE SEQUENCE [LARGE SCALE GENOMIC DNA]</scope>
    <source>
        <strain evidence="6 7">A1</strain>
    </source>
</reference>
<dbReference type="GO" id="GO:0019346">
    <property type="term" value="P:transsulfuration"/>
    <property type="evidence" value="ECO:0007669"/>
    <property type="project" value="InterPro"/>
</dbReference>
<dbReference type="Proteomes" id="UP000232688">
    <property type="component" value="Unassembled WGS sequence"/>
</dbReference>
<dbReference type="EMBL" id="LLXH01002293">
    <property type="protein sequence ID" value="PKC56072.1"/>
    <property type="molecule type" value="Genomic_DNA"/>
</dbReference>
<gene>
    <name evidence="6" type="ORF">RhiirA1_474552</name>
</gene>
<dbReference type="Pfam" id="PF01053">
    <property type="entry name" value="Cys_Met_Meta_PP"/>
    <property type="match status" value="1"/>
</dbReference>